<sequence length="66" mass="7035">LTTSKMRVLLFLALAVLLTSFTETEGGLVSELFKNPKAKRQSCVTCGGKNCCAPKTCNGSTCYSGR</sequence>
<keyword evidence="1" id="KW-0732">Signal</keyword>
<dbReference type="AlphaFoldDB" id="A0A142C1B8"/>
<accession>A0A142C1B8</accession>
<evidence type="ECO:0000256" key="1">
    <source>
        <dbReference type="SAM" id="SignalP"/>
    </source>
</evidence>
<feature type="chain" id="PRO_5007493528" evidence="1">
    <location>
        <begin position="27"/>
        <end position="66"/>
    </location>
</feature>
<reference evidence="2" key="1">
    <citation type="submission" date="2015-12" db="EMBL/GenBank/DDBJ databases">
        <title>High throughput identification of novel conotoxins from the Chinese tubular cone snail Conus betulinus by multitranscriptome sequencing.</title>
        <authorList>
            <person name="Ruan Z."/>
            <person name="Peng C."/>
            <person name="Shi Q."/>
            <person name="Yao G."/>
            <person name="Gao B.-M."/>
        </authorList>
    </citation>
    <scope>NUCLEOTIDE SEQUENCE</scope>
</reference>
<protein>
    <submittedName>
        <fullName evidence="2">Conotoxin</fullName>
    </submittedName>
</protein>
<proteinExistence type="evidence at transcript level"/>
<name>A0A142C1B8_CONBE</name>
<dbReference type="EMBL" id="KU317659">
    <property type="protein sequence ID" value="AMP44619.1"/>
    <property type="molecule type" value="mRNA"/>
</dbReference>
<feature type="non-terminal residue" evidence="2">
    <location>
        <position position="1"/>
    </location>
</feature>
<organism evidence="2">
    <name type="scientific">Conus betulinus</name>
    <name type="common">Beech cone</name>
    <dbReference type="NCBI Taxonomy" id="89764"/>
    <lineage>
        <taxon>Eukaryota</taxon>
        <taxon>Metazoa</taxon>
        <taxon>Spiralia</taxon>
        <taxon>Lophotrochozoa</taxon>
        <taxon>Mollusca</taxon>
        <taxon>Gastropoda</taxon>
        <taxon>Caenogastropoda</taxon>
        <taxon>Neogastropoda</taxon>
        <taxon>Conoidea</taxon>
        <taxon>Conidae</taxon>
        <taxon>Conus</taxon>
        <taxon>Dendroconus</taxon>
    </lineage>
</organism>
<feature type="signal peptide" evidence="1">
    <location>
        <begin position="1"/>
        <end position="26"/>
    </location>
</feature>
<evidence type="ECO:0000313" key="2">
    <source>
        <dbReference type="EMBL" id="AMP44619.1"/>
    </source>
</evidence>